<dbReference type="EMBL" id="QQXK01000054">
    <property type="protein sequence ID" value="RII40885.1"/>
    <property type="molecule type" value="Genomic_DNA"/>
</dbReference>
<reference evidence="1 2" key="1">
    <citation type="submission" date="2018-07" db="EMBL/GenBank/DDBJ databases">
        <title>Arthrobacter sp. nov., isolated from raw cow's milk with high bacterial count.</title>
        <authorList>
            <person name="Hahne J."/>
            <person name="Isele D."/>
            <person name="Lipski A."/>
        </authorList>
    </citation>
    <scope>NUCLEOTIDE SEQUENCE [LARGE SCALE GENOMIC DNA]</scope>
    <source>
        <strain evidence="1 2">JZ R-35</strain>
    </source>
</reference>
<evidence type="ECO:0000313" key="1">
    <source>
        <dbReference type="EMBL" id="RII40885.1"/>
    </source>
</evidence>
<comment type="caution">
    <text evidence="1">The sequence shown here is derived from an EMBL/GenBank/DDBJ whole genome shotgun (WGS) entry which is preliminary data.</text>
</comment>
<dbReference type="AlphaFoldDB" id="A0A399J649"/>
<accession>A0A399J649</accession>
<evidence type="ECO:0000313" key="2">
    <source>
        <dbReference type="Proteomes" id="UP000265419"/>
    </source>
</evidence>
<protein>
    <submittedName>
        <fullName evidence="1">Uncharacterized protein</fullName>
    </submittedName>
</protein>
<sequence>METPDLSLLMKHLAVLESLALTPSSHSAGMLAVSGPPTWGKTTAGLFLARNHERRKRFGLGDTKLEDESIQPALYVGA</sequence>
<proteinExistence type="predicted"/>
<gene>
    <name evidence="1" type="ORF">DWB68_15580</name>
</gene>
<dbReference type="Proteomes" id="UP000265419">
    <property type="component" value="Unassembled WGS sequence"/>
</dbReference>
<name>A0A399J649_9MICC</name>
<keyword evidence="2" id="KW-1185">Reference proteome</keyword>
<organism evidence="1 2">
    <name type="scientific">Galactobacter valiniphilus</name>
    <dbReference type="NCBI Taxonomy" id="2676122"/>
    <lineage>
        <taxon>Bacteria</taxon>
        <taxon>Bacillati</taxon>
        <taxon>Actinomycetota</taxon>
        <taxon>Actinomycetes</taxon>
        <taxon>Micrococcales</taxon>
        <taxon>Micrococcaceae</taxon>
        <taxon>Galactobacter</taxon>
    </lineage>
</organism>